<feature type="compositionally biased region" description="Basic residues" evidence="1">
    <location>
        <begin position="13"/>
        <end position="25"/>
    </location>
</feature>
<accession>A0A2J6PLE2</accession>
<gene>
    <name evidence="2" type="ORF">NA56DRAFT_710526</name>
</gene>
<name>A0A2J6PLE2_9HELO</name>
<proteinExistence type="predicted"/>
<feature type="region of interest" description="Disordered" evidence="1">
    <location>
        <begin position="1"/>
        <end position="41"/>
    </location>
</feature>
<sequence length="150" mass="16315">MASSSSTRTSSPHSKRSPPTRRPKLMRASATEPSLATSNASRKDLALAGLQNSRAATLLTRVASYSSAQMGMAYGGGGSGNGKRQSVGSVGSLGSFCESPVEERRMERKEPFEIVISQCGNYFSFPSFEYFEDYQESQERIDGRQEQDVP</sequence>
<feature type="compositionally biased region" description="Polar residues" evidence="1">
    <location>
        <begin position="31"/>
        <end position="40"/>
    </location>
</feature>
<evidence type="ECO:0000313" key="3">
    <source>
        <dbReference type="Proteomes" id="UP000235672"/>
    </source>
</evidence>
<reference evidence="2 3" key="1">
    <citation type="submission" date="2016-05" db="EMBL/GenBank/DDBJ databases">
        <title>A degradative enzymes factory behind the ericoid mycorrhizal symbiosis.</title>
        <authorList>
            <consortium name="DOE Joint Genome Institute"/>
            <person name="Martino E."/>
            <person name="Morin E."/>
            <person name="Grelet G."/>
            <person name="Kuo A."/>
            <person name="Kohler A."/>
            <person name="Daghino S."/>
            <person name="Barry K."/>
            <person name="Choi C."/>
            <person name="Cichocki N."/>
            <person name="Clum A."/>
            <person name="Copeland A."/>
            <person name="Hainaut M."/>
            <person name="Haridas S."/>
            <person name="Labutti K."/>
            <person name="Lindquist E."/>
            <person name="Lipzen A."/>
            <person name="Khouja H.-R."/>
            <person name="Murat C."/>
            <person name="Ohm R."/>
            <person name="Olson A."/>
            <person name="Spatafora J."/>
            <person name="Veneault-Fourrey C."/>
            <person name="Henrissat B."/>
            <person name="Grigoriev I."/>
            <person name="Martin F."/>
            <person name="Perotto S."/>
        </authorList>
    </citation>
    <scope>NUCLEOTIDE SEQUENCE [LARGE SCALE GENOMIC DNA]</scope>
    <source>
        <strain evidence="2 3">UAMH 7357</strain>
    </source>
</reference>
<dbReference type="Proteomes" id="UP000235672">
    <property type="component" value="Unassembled WGS sequence"/>
</dbReference>
<organism evidence="2 3">
    <name type="scientific">Hyaloscypha hepaticicola</name>
    <dbReference type="NCBI Taxonomy" id="2082293"/>
    <lineage>
        <taxon>Eukaryota</taxon>
        <taxon>Fungi</taxon>
        <taxon>Dikarya</taxon>
        <taxon>Ascomycota</taxon>
        <taxon>Pezizomycotina</taxon>
        <taxon>Leotiomycetes</taxon>
        <taxon>Helotiales</taxon>
        <taxon>Hyaloscyphaceae</taxon>
        <taxon>Hyaloscypha</taxon>
    </lineage>
</organism>
<evidence type="ECO:0000256" key="1">
    <source>
        <dbReference type="SAM" id="MobiDB-lite"/>
    </source>
</evidence>
<evidence type="ECO:0000313" key="2">
    <source>
        <dbReference type="EMBL" id="PMD14841.1"/>
    </source>
</evidence>
<dbReference type="AlphaFoldDB" id="A0A2J6PLE2"/>
<keyword evidence="3" id="KW-1185">Reference proteome</keyword>
<protein>
    <submittedName>
        <fullName evidence="2">Uncharacterized protein</fullName>
    </submittedName>
</protein>
<feature type="compositionally biased region" description="Low complexity" evidence="1">
    <location>
        <begin position="1"/>
        <end position="12"/>
    </location>
</feature>
<dbReference type="EMBL" id="KZ613518">
    <property type="protein sequence ID" value="PMD14841.1"/>
    <property type="molecule type" value="Genomic_DNA"/>
</dbReference>
<feature type="region of interest" description="Disordered" evidence="1">
    <location>
        <begin position="70"/>
        <end position="101"/>
    </location>
</feature>
<dbReference type="OrthoDB" id="3437826at2759"/>